<dbReference type="PANTHER" id="PTHR45648:SF22">
    <property type="entry name" value="GDSL LIPASE_ACYLHYDROLASE FAMILY PROTEIN (AFU_ORTHOLOGUE AFUA_4G14700)"/>
    <property type="match status" value="1"/>
</dbReference>
<dbReference type="InterPro" id="IPR051058">
    <property type="entry name" value="GDSL_Est/Lipase"/>
</dbReference>
<dbReference type="InterPro" id="IPR005546">
    <property type="entry name" value="Autotransporte_beta"/>
</dbReference>
<reference evidence="4" key="1">
    <citation type="journal article" date="2021" name="Front. Microbiol.">
        <title>Comprehensive Comparative Genomics and Phenotyping of Methylobacterium Species.</title>
        <authorList>
            <person name="Alessa O."/>
            <person name="Ogura Y."/>
            <person name="Fujitani Y."/>
            <person name="Takami H."/>
            <person name="Hayashi T."/>
            <person name="Sahin N."/>
            <person name="Tani A."/>
        </authorList>
    </citation>
    <scope>NUCLEOTIDE SEQUENCE</scope>
    <source>
        <strain evidence="4">DSM 17168</strain>
    </source>
</reference>
<dbReference type="EMBL" id="BPQQ01000039">
    <property type="protein sequence ID" value="GJE01479.1"/>
    <property type="molecule type" value="Genomic_DNA"/>
</dbReference>
<keyword evidence="1" id="KW-0378">Hydrolase</keyword>
<feature type="signal peptide" evidence="2">
    <location>
        <begin position="1"/>
        <end position="27"/>
    </location>
</feature>
<dbReference type="InterPro" id="IPR001087">
    <property type="entry name" value="GDSL"/>
</dbReference>
<dbReference type="PROSITE" id="PS51208">
    <property type="entry name" value="AUTOTRANSPORTER"/>
    <property type="match status" value="1"/>
</dbReference>
<organism evidence="4 5">
    <name type="scientific">Methylobacterium isbiliense</name>
    <dbReference type="NCBI Taxonomy" id="315478"/>
    <lineage>
        <taxon>Bacteria</taxon>
        <taxon>Pseudomonadati</taxon>
        <taxon>Pseudomonadota</taxon>
        <taxon>Alphaproteobacteria</taxon>
        <taxon>Hyphomicrobiales</taxon>
        <taxon>Methylobacteriaceae</taxon>
        <taxon>Methylobacterium</taxon>
    </lineage>
</organism>
<dbReference type="Proteomes" id="UP001055153">
    <property type="component" value="Unassembled WGS sequence"/>
</dbReference>
<dbReference type="SUPFAM" id="SSF52266">
    <property type="entry name" value="SGNH hydrolase"/>
    <property type="match status" value="1"/>
</dbReference>
<dbReference type="Pfam" id="PF00657">
    <property type="entry name" value="Lipase_GDSL"/>
    <property type="match status" value="1"/>
</dbReference>
<dbReference type="InterPro" id="IPR036514">
    <property type="entry name" value="SGNH_hydro_sf"/>
</dbReference>
<evidence type="ECO:0000313" key="4">
    <source>
        <dbReference type="EMBL" id="GJE01479.1"/>
    </source>
</evidence>
<dbReference type="CDD" id="cd01846">
    <property type="entry name" value="fatty_acyltransferase_like"/>
    <property type="match status" value="1"/>
</dbReference>
<feature type="chain" id="PRO_5047246541" evidence="2">
    <location>
        <begin position="28"/>
        <end position="625"/>
    </location>
</feature>
<evidence type="ECO:0000259" key="3">
    <source>
        <dbReference type="PROSITE" id="PS51208"/>
    </source>
</evidence>
<evidence type="ECO:0000256" key="1">
    <source>
        <dbReference type="ARBA" id="ARBA00022801"/>
    </source>
</evidence>
<dbReference type="SMART" id="SM00869">
    <property type="entry name" value="Autotransporter"/>
    <property type="match status" value="1"/>
</dbReference>
<proteinExistence type="predicted"/>
<keyword evidence="5" id="KW-1185">Reference proteome</keyword>
<keyword evidence="2" id="KW-0732">Signal</keyword>
<dbReference type="PANTHER" id="PTHR45648">
    <property type="entry name" value="GDSL LIPASE/ACYLHYDROLASE FAMILY PROTEIN (AFU_ORTHOLOGUE AFUA_4G14700)"/>
    <property type="match status" value="1"/>
</dbReference>
<sequence>MGIGAGRRAGWALWLAGTALAGAPAAAQGVTGLTVFGDSYADTGNVVRLSGRPLPFPYVNGRYSNGANFVDGLQAIYGLPDAAVRNFAIGGAKTDTTNVSPLLPGFTQEVAAFRASGARLGAGDLVAINIGGNDGITATLGGLSLAQAPLLGQVSAANAVGNVAGIVAAGARTLVINGFTTLSGLPTVAASGNAAAANAFARSYFDGLQAGLAPLAQAGTRIFLLDNGRIFQRIIAEPALYGLANVTTPCALVASCIGAPRAVQNTFLSLDGVHLTEGGYGVLARYMANALAAPDGIAAQAEIARIGTTSFAASLLQRLDAVRLFAPGPGDATAAIGTAGVAPPGPPSSPVIVWGQGGTAGAGRASRTAATGFDVDSPNGTIGIEAMPSLGTRFGLAFSYANPRATLRGGAGTVEADSYQFAAYGSHTGANLFGDAVLAYGRHDLAVERPGVVDRIGASTGGDSLVVAAKAGYLFDAWGPLRLGPIAGLTYARTRIDGYTERGDPVLTQAVRATGLDSLVGRAGLQIRTAAWPLAGRPVTAFVNLTAEREFLDGSRTLVTSFTTTPLLPILTPLGRAGRAVYGQVEAGLRADLSPAVSATLAGGTTFARTGGDGYAVQGGLTVRF</sequence>
<dbReference type="Gene3D" id="3.40.50.1110">
    <property type="entry name" value="SGNH hydrolase"/>
    <property type="match status" value="1"/>
</dbReference>
<feature type="domain" description="Autotransporter" evidence="3">
    <location>
        <begin position="346"/>
        <end position="625"/>
    </location>
</feature>
<gene>
    <name evidence="4" type="primary">estP</name>
    <name evidence="4" type="ORF">GMJLKIPL_3411</name>
</gene>
<dbReference type="Pfam" id="PF03797">
    <property type="entry name" value="Autotransporter"/>
    <property type="match status" value="1"/>
</dbReference>
<dbReference type="RefSeq" id="WP_238236401.1">
    <property type="nucleotide sequence ID" value="NZ_BPQQ01000039.1"/>
</dbReference>
<reference evidence="4" key="2">
    <citation type="submission" date="2021-08" db="EMBL/GenBank/DDBJ databases">
        <authorList>
            <person name="Tani A."/>
            <person name="Ola A."/>
            <person name="Ogura Y."/>
            <person name="Katsura K."/>
            <person name="Hayashi T."/>
        </authorList>
    </citation>
    <scope>NUCLEOTIDE SEQUENCE</scope>
    <source>
        <strain evidence="4">DSM 17168</strain>
    </source>
</reference>
<evidence type="ECO:0000256" key="2">
    <source>
        <dbReference type="SAM" id="SignalP"/>
    </source>
</evidence>
<dbReference type="Gene3D" id="2.40.128.130">
    <property type="entry name" value="Autotransporter beta-domain"/>
    <property type="match status" value="1"/>
</dbReference>
<accession>A0ABQ4SI81</accession>
<dbReference type="InterPro" id="IPR036709">
    <property type="entry name" value="Autotransporte_beta_dom_sf"/>
</dbReference>
<name>A0ABQ4SI81_9HYPH</name>
<evidence type="ECO:0000313" key="5">
    <source>
        <dbReference type="Proteomes" id="UP001055153"/>
    </source>
</evidence>
<dbReference type="SUPFAM" id="SSF103515">
    <property type="entry name" value="Autotransporter"/>
    <property type="match status" value="1"/>
</dbReference>
<comment type="caution">
    <text evidence="4">The sequence shown here is derived from an EMBL/GenBank/DDBJ whole genome shotgun (WGS) entry which is preliminary data.</text>
</comment>
<protein>
    <submittedName>
        <fullName evidence="4">Esterase EstP</fullName>
    </submittedName>
</protein>